<evidence type="ECO:0000313" key="4">
    <source>
        <dbReference type="EMBL" id="NHN24198.1"/>
    </source>
</evidence>
<reference evidence="4" key="1">
    <citation type="submission" date="2019-05" db="EMBL/GenBank/DDBJ databases">
        <authorList>
            <person name="Lianzixin W."/>
        </authorList>
    </citation>
    <scope>NUCLEOTIDE SEQUENCE</scope>
    <source>
        <strain evidence="4">EC11</strain>
    </source>
</reference>
<evidence type="ECO:0000313" key="5">
    <source>
        <dbReference type="Proteomes" id="UP000817854"/>
    </source>
</evidence>
<comment type="caution">
    <text evidence="4">The sequence shown here is derived from an EMBL/GenBank/DDBJ whole genome shotgun (WGS) entry which is preliminary data.</text>
</comment>
<keyword evidence="2" id="KW-0472">Membrane</keyword>
<dbReference type="Proteomes" id="UP000817854">
    <property type="component" value="Unassembled WGS sequence"/>
</dbReference>
<dbReference type="PANTHER" id="PTHR46825:SF11">
    <property type="entry name" value="PENICILLIN-BINDING PROTEIN 4"/>
    <property type="match status" value="1"/>
</dbReference>
<comment type="subcellular location">
    <subcellularLocation>
        <location evidence="1">Membrane</location>
    </subcellularLocation>
</comment>
<dbReference type="PANTHER" id="PTHR46825">
    <property type="entry name" value="D-ALANYL-D-ALANINE-CARBOXYPEPTIDASE/ENDOPEPTIDASE AMPH"/>
    <property type="match status" value="1"/>
</dbReference>
<dbReference type="InterPro" id="IPR012338">
    <property type="entry name" value="Beta-lactam/transpept-like"/>
</dbReference>
<dbReference type="Gene3D" id="3.40.710.10">
    <property type="entry name" value="DD-peptidase/beta-lactamase superfamily"/>
    <property type="match status" value="1"/>
</dbReference>
<reference evidence="4" key="2">
    <citation type="submission" date="2020-02" db="EMBL/GenBank/DDBJ databases">
        <title>Flavobacterium profundi sp. nov., isolated from a deep-sea seamount.</title>
        <authorList>
            <person name="Zhang D.-C."/>
        </authorList>
    </citation>
    <scope>NUCLEOTIDE SEQUENCE</scope>
    <source>
        <strain evidence="4">EC11</strain>
    </source>
</reference>
<gene>
    <name evidence="4" type="ORF">FIA58_000785</name>
</gene>
<protein>
    <submittedName>
        <fullName evidence="4">Beta-lactamase family protein</fullName>
    </submittedName>
</protein>
<dbReference type="SUPFAM" id="SSF56601">
    <property type="entry name" value="beta-lactamase/transpeptidase-like"/>
    <property type="match status" value="1"/>
</dbReference>
<dbReference type="InterPro" id="IPR001466">
    <property type="entry name" value="Beta-lactam-related"/>
</dbReference>
<name>A0ABX0IKT9_9FLAO</name>
<evidence type="ECO:0000259" key="3">
    <source>
        <dbReference type="Pfam" id="PF00144"/>
    </source>
</evidence>
<feature type="domain" description="Beta-lactamase-related" evidence="3">
    <location>
        <begin position="71"/>
        <end position="366"/>
    </location>
</feature>
<dbReference type="InterPro" id="IPR050491">
    <property type="entry name" value="AmpC-like"/>
</dbReference>
<dbReference type="Pfam" id="PF00144">
    <property type="entry name" value="Beta-lactamase"/>
    <property type="match status" value="1"/>
</dbReference>
<evidence type="ECO:0000256" key="2">
    <source>
        <dbReference type="ARBA" id="ARBA00023136"/>
    </source>
</evidence>
<proteinExistence type="predicted"/>
<dbReference type="EMBL" id="VEVQ02000001">
    <property type="protein sequence ID" value="NHN24198.1"/>
    <property type="molecule type" value="Genomic_DNA"/>
</dbReference>
<organism evidence="4 5">
    <name type="scientific">Flavobacterium jejuense</name>
    <dbReference type="NCBI Taxonomy" id="1544455"/>
    <lineage>
        <taxon>Bacteria</taxon>
        <taxon>Pseudomonadati</taxon>
        <taxon>Bacteroidota</taxon>
        <taxon>Flavobacteriia</taxon>
        <taxon>Flavobacteriales</taxon>
        <taxon>Flavobacteriaceae</taxon>
        <taxon>Flavobacterium</taxon>
    </lineage>
</organism>
<accession>A0ABX0IKT9</accession>
<sequence length="389" mass="45426">MNYKLLLFLILFSHFSCKQEVVTPIKERVEDIKKSISLPKFITLDENYKKKKRKEIDKFYTDKINLDDFSGSFLVAKNGQILLEKYSGYSNYNKKERLTSSTPIHLASISKVMTGTLILRLIDKKKIALETSLQTFFPEFPYSKVTIQTLLTHRSGLPNYLYFTDNDTIWDKSKILTNKDILRLISSNKVELDFIPNSKFSYNNTNYALLALVIEKVTQLPFPKAMKKLLFDPLDMKSTFVFEIEKQKDTVSKNYKSTWEEIPFNFQDGVYGDKNIYSTARDLLKLDLATYSDEFLSKKIKEKAYKGYSYEKKGVNNYGLGIRLREWDDGTIMFYHNGWWHGNKTSYVTLKKDTVALIALSNKYTSKVYQIKRLSSLFGNYPFTIEDEE</sequence>
<keyword evidence="5" id="KW-1185">Reference proteome</keyword>
<dbReference type="RefSeq" id="WP_140959020.1">
    <property type="nucleotide sequence ID" value="NZ_VEVQ02000001.1"/>
</dbReference>
<evidence type="ECO:0000256" key="1">
    <source>
        <dbReference type="ARBA" id="ARBA00004370"/>
    </source>
</evidence>